<feature type="transmembrane region" description="Helical" evidence="2">
    <location>
        <begin position="74"/>
        <end position="96"/>
    </location>
</feature>
<keyword evidence="4" id="KW-1185">Reference proteome</keyword>
<feature type="non-terminal residue" evidence="3">
    <location>
        <position position="1"/>
    </location>
</feature>
<dbReference type="EMBL" id="CAJPEX010010292">
    <property type="protein sequence ID" value="CAG0925035.1"/>
    <property type="molecule type" value="Genomic_DNA"/>
</dbReference>
<evidence type="ECO:0000256" key="2">
    <source>
        <dbReference type="SAM" id="Phobius"/>
    </source>
</evidence>
<dbReference type="OrthoDB" id="6419888at2759"/>
<reference evidence="3" key="1">
    <citation type="submission" date="2020-11" db="EMBL/GenBank/DDBJ databases">
        <authorList>
            <person name="Tran Van P."/>
        </authorList>
    </citation>
    <scope>NUCLEOTIDE SEQUENCE</scope>
</reference>
<protein>
    <submittedName>
        <fullName evidence="3">Uncharacterized protein</fullName>
    </submittedName>
</protein>
<evidence type="ECO:0000313" key="4">
    <source>
        <dbReference type="Proteomes" id="UP000678499"/>
    </source>
</evidence>
<dbReference type="Proteomes" id="UP000678499">
    <property type="component" value="Unassembled WGS sequence"/>
</dbReference>
<keyword evidence="2" id="KW-0472">Membrane</keyword>
<evidence type="ECO:0000313" key="3">
    <source>
        <dbReference type="EMBL" id="CAD7284883.1"/>
    </source>
</evidence>
<feature type="compositionally biased region" description="Low complexity" evidence="1">
    <location>
        <begin position="37"/>
        <end position="46"/>
    </location>
</feature>
<feature type="region of interest" description="Disordered" evidence="1">
    <location>
        <begin position="1"/>
        <end position="60"/>
    </location>
</feature>
<sequence length="310" mass="33021">MRKSYVFVDGKGSPIVRLSRTPSPPPSPPPPPPPLAALPSSSSSTSAPPPPQPPQDHHHRRRPLAAFLAMHPTLMMILATALLTLAATSLLCVSLLSDRWELVTFDAHGIEAILSARNWTDRVRWLFGDVRVGVFLAATTAVSASATTRPATNGSGVVSSNHAGTSARTSIMSTGTTTSATGKTTIIGNALRGTDDSSTAITEEPFSDSFFVPMHGGVWKMCPDVAEKELEVVVELGFGLNDCIHHLDQDVVKRLTHPRDDWVQRMQNLSISCAMVCLILLGASAVVGFAGVCRQEIPAVLVTGVLYLLT</sequence>
<keyword evidence="2" id="KW-0812">Transmembrane</keyword>
<accession>A0A7R9GJM8</accession>
<feature type="compositionally biased region" description="Pro residues" evidence="1">
    <location>
        <begin position="22"/>
        <end position="36"/>
    </location>
</feature>
<dbReference type="Gene3D" id="1.20.140.150">
    <property type="match status" value="1"/>
</dbReference>
<organism evidence="3">
    <name type="scientific">Notodromas monacha</name>
    <dbReference type="NCBI Taxonomy" id="399045"/>
    <lineage>
        <taxon>Eukaryota</taxon>
        <taxon>Metazoa</taxon>
        <taxon>Ecdysozoa</taxon>
        <taxon>Arthropoda</taxon>
        <taxon>Crustacea</taxon>
        <taxon>Oligostraca</taxon>
        <taxon>Ostracoda</taxon>
        <taxon>Podocopa</taxon>
        <taxon>Podocopida</taxon>
        <taxon>Cypridocopina</taxon>
        <taxon>Cypridoidea</taxon>
        <taxon>Cyprididae</taxon>
        <taxon>Notodromas</taxon>
    </lineage>
</organism>
<dbReference type="EMBL" id="OA892329">
    <property type="protein sequence ID" value="CAD7284883.1"/>
    <property type="molecule type" value="Genomic_DNA"/>
</dbReference>
<keyword evidence="2" id="KW-1133">Transmembrane helix</keyword>
<feature type="transmembrane region" description="Helical" evidence="2">
    <location>
        <begin position="269"/>
        <end position="292"/>
    </location>
</feature>
<evidence type="ECO:0000256" key="1">
    <source>
        <dbReference type="SAM" id="MobiDB-lite"/>
    </source>
</evidence>
<gene>
    <name evidence="3" type="ORF">NMOB1V02_LOCUS12485</name>
</gene>
<name>A0A7R9GJM8_9CRUS</name>
<proteinExistence type="predicted"/>
<dbReference type="AlphaFoldDB" id="A0A7R9GJM8"/>
<feature type="region of interest" description="Disordered" evidence="1">
    <location>
        <begin position="147"/>
        <end position="177"/>
    </location>
</feature>
<feature type="compositionally biased region" description="Polar residues" evidence="1">
    <location>
        <begin position="153"/>
        <end position="168"/>
    </location>
</feature>